<dbReference type="RefSeq" id="WP_264772164.1">
    <property type="nucleotide sequence ID" value="NZ_JAPDOG010000010.1"/>
</dbReference>
<evidence type="ECO:0000313" key="3">
    <source>
        <dbReference type="EMBL" id="MCW3782397.1"/>
    </source>
</evidence>
<evidence type="ECO:0000259" key="2">
    <source>
        <dbReference type="Pfam" id="PF00350"/>
    </source>
</evidence>
<evidence type="ECO:0000313" key="4">
    <source>
        <dbReference type="Proteomes" id="UP001207582"/>
    </source>
</evidence>
<feature type="domain" description="Dynamin N-terminal" evidence="2">
    <location>
        <begin position="30"/>
        <end position="160"/>
    </location>
</feature>
<feature type="region of interest" description="Disordered" evidence="1">
    <location>
        <begin position="404"/>
        <end position="451"/>
    </location>
</feature>
<feature type="compositionally biased region" description="Basic and acidic residues" evidence="1">
    <location>
        <begin position="485"/>
        <end position="503"/>
    </location>
</feature>
<dbReference type="EMBL" id="JAPDOG010000010">
    <property type="protein sequence ID" value="MCW3782397.1"/>
    <property type="molecule type" value="Genomic_DNA"/>
</dbReference>
<keyword evidence="4" id="KW-1185">Reference proteome</keyword>
<dbReference type="Pfam" id="PF00350">
    <property type="entry name" value="Dynamin_N"/>
    <property type="match status" value="1"/>
</dbReference>
<dbReference type="InterPro" id="IPR027417">
    <property type="entry name" value="P-loop_NTPase"/>
</dbReference>
<gene>
    <name evidence="3" type="ORF">OM960_12455</name>
</gene>
<dbReference type="InterPro" id="IPR045063">
    <property type="entry name" value="Dynamin_N"/>
</dbReference>
<feature type="region of interest" description="Disordered" evidence="1">
    <location>
        <begin position="278"/>
        <end position="298"/>
    </location>
</feature>
<name>A0ABT3J404_9RHOB</name>
<dbReference type="SUPFAM" id="SSF52540">
    <property type="entry name" value="P-loop containing nucleoside triphosphate hydrolases"/>
    <property type="match status" value="1"/>
</dbReference>
<dbReference type="Gene3D" id="3.40.50.300">
    <property type="entry name" value="P-loop containing nucleotide triphosphate hydrolases"/>
    <property type="match status" value="1"/>
</dbReference>
<feature type="region of interest" description="Disordered" evidence="1">
    <location>
        <begin position="352"/>
        <end position="376"/>
    </location>
</feature>
<organism evidence="3 4">
    <name type="scientific">Defluviimonas salinarum</name>
    <dbReference type="NCBI Taxonomy" id="2992147"/>
    <lineage>
        <taxon>Bacteria</taxon>
        <taxon>Pseudomonadati</taxon>
        <taxon>Pseudomonadota</taxon>
        <taxon>Alphaproteobacteria</taxon>
        <taxon>Rhodobacterales</taxon>
        <taxon>Paracoccaceae</taxon>
        <taxon>Albidovulum</taxon>
    </lineage>
</organism>
<reference evidence="3 4" key="1">
    <citation type="submission" date="2022-10" db="EMBL/GenBank/DDBJ databases">
        <title>Defluviimonas sp. CAU 1641 isolated from mud.</title>
        <authorList>
            <person name="Kim W."/>
        </authorList>
    </citation>
    <scope>NUCLEOTIDE SEQUENCE [LARGE SCALE GENOMIC DNA]</scope>
    <source>
        <strain evidence="3 4">CAU 1641</strain>
    </source>
</reference>
<proteinExistence type="predicted"/>
<feature type="region of interest" description="Disordered" evidence="1">
    <location>
        <begin position="485"/>
        <end position="514"/>
    </location>
</feature>
<dbReference type="Proteomes" id="UP001207582">
    <property type="component" value="Unassembled WGS sequence"/>
</dbReference>
<feature type="compositionally biased region" description="Basic and acidic residues" evidence="1">
    <location>
        <begin position="441"/>
        <end position="450"/>
    </location>
</feature>
<comment type="caution">
    <text evidence="3">The sequence shown here is derived from an EMBL/GenBank/DDBJ whole genome shotgun (WGS) entry which is preliminary data.</text>
</comment>
<evidence type="ECO:0000256" key="1">
    <source>
        <dbReference type="SAM" id="MobiDB-lite"/>
    </source>
</evidence>
<sequence length="514" mass="56163">MTDSKNEERREVTAEWMSRLEGWASRKPCIALMGEFSAGKTTLVNFLLGEDVLPTRVTATQLPPVWMSYGEPSAHYVDTEGQHHELSISDLHDVPVEGVRYIRLFCRGRILETIDLIDTPGISDPSIPRHIWEIAVGYVNAILWCTHSTQAWRETERSAFESLPERLRAGSVLLATRSDKLTAPERARVAGRLRREAGDLFRQVVMFSATDAIKASGEDEASDLWASSGAQDLLDALQEVAHDIADRRKDMLSRYEVVGTSATKRPAPLTLVAASVDDEGAPSRPHVLPSRVGGTIRPMRPEAQPRARLSSTEANTLRTQMLVTATPDGATKAPEAPAAMPLMLKAPIRPVEEEASGEGKATATATADQDDTDEAFTSAPEEAIEAYEDEASADSLDDVDLSWFASSTTEPEKTTAASDPPEDSELSTEKPAETTTVKVEGAPDHDKDDLPGSVALWREIVARSPQIETVPEVLGLIEEFLRADDARRRREAASAERAAEDSAGRTPLRLPRRA</sequence>
<accession>A0ABT3J404</accession>
<protein>
    <submittedName>
        <fullName evidence="3">Dynamin family protein</fullName>
    </submittedName>
</protein>